<reference evidence="1 2" key="1">
    <citation type="journal article" date="2014" name="Nat. Commun.">
        <title>Klebsormidium flaccidum genome reveals primary factors for plant terrestrial adaptation.</title>
        <authorList>
            <person name="Hori K."/>
            <person name="Maruyama F."/>
            <person name="Fujisawa T."/>
            <person name="Togashi T."/>
            <person name="Yamamoto N."/>
            <person name="Seo M."/>
            <person name="Sato S."/>
            <person name="Yamada T."/>
            <person name="Mori H."/>
            <person name="Tajima N."/>
            <person name="Moriyama T."/>
            <person name="Ikeuchi M."/>
            <person name="Watanabe M."/>
            <person name="Wada H."/>
            <person name="Kobayashi K."/>
            <person name="Saito M."/>
            <person name="Masuda T."/>
            <person name="Sasaki-Sekimoto Y."/>
            <person name="Mashiguchi K."/>
            <person name="Awai K."/>
            <person name="Shimojima M."/>
            <person name="Masuda S."/>
            <person name="Iwai M."/>
            <person name="Nobusawa T."/>
            <person name="Narise T."/>
            <person name="Kondo S."/>
            <person name="Saito H."/>
            <person name="Sato R."/>
            <person name="Murakawa M."/>
            <person name="Ihara Y."/>
            <person name="Oshima-Yamada Y."/>
            <person name="Ohtaka K."/>
            <person name="Satoh M."/>
            <person name="Sonobe K."/>
            <person name="Ishii M."/>
            <person name="Ohtani R."/>
            <person name="Kanamori-Sato M."/>
            <person name="Honoki R."/>
            <person name="Miyazaki D."/>
            <person name="Mochizuki H."/>
            <person name="Umetsu J."/>
            <person name="Higashi K."/>
            <person name="Shibata D."/>
            <person name="Kamiya Y."/>
            <person name="Sato N."/>
            <person name="Nakamura Y."/>
            <person name="Tabata S."/>
            <person name="Ida S."/>
            <person name="Kurokawa K."/>
            <person name="Ohta H."/>
        </authorList>
    </citation>
    <scope>NUCLEOTIDE SEQUENCE [LARGE SCALE GENOMIC DNA]</scope>
    <source>
        <strain evidence="1 2">NIES-2285</strain>
    </source>
</reference>
<evidence type="ECO:0000313" key="1">
    <source>
        <dbReference type="EMBL" id="GAQ91130.1"/>
    </source>
</evidence>
<dbReference type="AlphaFoldDB" id="A0A1Y1IJX1"/>
<gene>
    <name evidence="1" type="ORF">KFL_007320020</name>
</gene>
<name>A0A1Y1IJX1_KLENI</name>
<dbReference type="EMBL" id="DF237681">
    <property type="protein sequence ID" value="GAQ91130.1"/>
    <property type="molecule type" value="Genomic_DNA"/>
</dbReference>
<organism evidence="1 2">
    <name type="scientific">Klebsormidium nitens</name>
    <name type="common">Green alga</name>
    <name type="synonym">Ulothrix nitens</name>
    <dbReference type="NCBI Taxonomy" id="105231"/>
    <lineage>
        <taxon>Eukaryota</taxon>
        <taxon>Viridiplantae</taxon>
        <taxon>Streptophyta</taxon>
        <taxon>Klebsormidiophyceae</taxon>
        <taxon>Klebsormidiales</taxon>
        <taxon>Klebsormidiaceae</taxon>
        <taxon>Klebsormidium</taxon>
    </lineage>
</organism>
<protein>
    <submittedName>
        <fullName evidence="1">Uncharacterized protein</fullName>
    </submittedName>
</protein>
<accession>A0A1Y1IJX1</accession>
<dbReference type="Proteomes" id="UP000054558">
    <property type="component" value="Unassembled WGS sequence"/>
</dbReference>
<evidence type="ECO:0000313" key="2">
    <source>
        <dbReference type="Proteomes" id="UP000054558"/>
    </source>
</evidence>
<proteinExistence type="predicted"/>
<sequence>MLRNPMRGDTLKKLRQEAGHAALDEVGVNMTAALALTGLELGDGNMKMYMALYGSVKAATQDTGYKMTSMPNPHKVNLERKALIEEVPKAIGKIEVNWRHTRMVYDKELKKEVED</sequence>
<keyword evidence="2" id="KW-1185">Reference proteome</keyword>